<organism evidence="1">
    <name type="scientific">marine metagenome</name>
    <dbReference type="NCBI Taxonomy" id="408172"/>
    <lineage>
        <taxon>unclassified sequences</taxon>
        <taxon>metagenomes</taxon>
        <taxon>ecological metagenomes</taxon>
    </lineage>
</organism>
<dbReference type="SUPFAM" id="SSF56235">
    <property type="entry name" value="N-terminal nucleophile aminohydrolases (Ntn hydrolases)"/>
    <property type="match status" value="1"/>
</dbReference>
<protein>
    <recommendedName>
        <fullName evidence="2">Gamma-glutamyltranspeptidase</fullName>
    </recommendedName>
</protein>
<evidence type="ECO:0000313" key="1">
    <source>
        <dbReference type="EMBL" id="SVE26755.1"/>
    </source>
</evidence>
<dbReference type="Pfam" id="PF01019">
    <property type="entry name" value="G_glu_transpept"/>
    <property type="match status" value="1"/>
</dbReference>
<evidence type="ECO:0008006" key="2">
    <source>
        <dbReference type="Google" id="ProtNLM"/>
    </source>
</evidence>
<feature type="non-terminal residue" evidence="1">
    <location>
        <position position="188"/>
    </location>
</feature>
<dbReference type="PANTHER" id="PTHR43199:SF1">
    <property type="entry name" value="GLUTATHIONE HYDROLASE PROENZYME"/>
    <property type="match status" value="1"/>
</dbReference>
<dbReference type="AlphaFoldDB" id="A0A383C565"/>
<proteinExistence type="predicted"/>
<reference evidence="1" key="1">
    <citation type="submission" date="2018-05" db="EMBL/GenBank/DDBJ databases">
        <authorList>
            <person name="Lanie J.A."/>
            <person name="Ng W.-L."/>
            <person name="Kazmierczak K.M."/>
            <person name="Andrzejewski T.M."/>
            <person name="Davidsen T.M."/>
            <person name="Wayne K.J."/>
            <person name="Tettelin H."/>
            <person name="Glass J.I."/>
            <person name="Rusch D."/>
            <person name="Podicherti R."/>
            <person name="Tsui H.-C.T."/>
            <person name="Winkler M.E."/>
        </authorList>
    </citation>
    <scope>NUCLEOTIDE SEQUENCE</scope>
</reference>
<dbReference type="PRINTS" id="PR01210">
    <property type="entry name" value="GGTRANSPTASE"/>
</dbReference>
<dbReference type="EMBL" id="UINC01205538">
    <property type="protein sequence ID" value="SVE26755.1"/>
    <property type="molecule type" value="Genomic_DNA"/>
</dbReference>
<dbReference type="PANTHER" id="PTHR43199">
    <property type="entry name" value="GLUTATHIONE HYDROLASE"/>
    <property type="match status" value="1"/>
</dbReference>
<accession>A0A383C565</accession>
<dbReference type="InterPro" id="IPR051792">
    <property type="entry name" value="GGT_bact"/>
</dbReference>
<name>A0A383C565_9ZZZZ</name>
<dbReference type="InterPro" id="IPR029055">
    <property type="entry name" value="Ntn_hydrolases_N"/>
</dbReference>
<sequence length="188" mass="20114">MNKGIVSTGSREATHAGAEILRAGGNAFDAAISSVFTSMTSEFALTGVGGGGAMMCHQPGVNPLVYDFFVDTPPYTGNEELDFFGVDVDFGDSIQTFHIGKGSAAVPGTLLGLITIHEQYGVLPLKIILEPAINLAREGSVLSKEQAYVFKLLDPIFSHTKEGIKLFYLDGKLLSEGEKFNNVDFAEF</sequence>
<gene>
    <name evidence="1" type="ORF">METZ01_LOCUS479609</name>
</gene>